<evidence type="ECO:0000313" key="3">
    <source>
        <dbReference type="EMBL" id="RDW73420.1"/>
    </source>
</evidence>
<feature type="region of interest" description="Disordered" evidence="1">
    <location>
        <begin position="1"/>
        <end position="50"/>
    </location>
</feature>
<evidence type="ECO:0000259" key="2">
    <source>
        <dbReference type="PROSITE" id="PS50020"/>
    </source>
</evidence>
<name>A0A3D8RHG9_9HELO</name>
<dbReference type="SUPFAM" id="SSF51045">
    <property type="entry name" value="WW domain"/>
    <property type="match status" value="1"/>
</dbReference>
<organism evidence="3 4">
    <name type="scientific">Coleophoma cylindrospora</name>
    <dbReference type="NCBI Taxonomy" id="1849047"/>
    <lineage>
        <taxon>Eukaryota</taxon>
        <taxon>Fungi</taxon>
        <taxon>Dikarya</taxon>
        <taxon>Ascomycota</taxon>
        <taxon>Pezizomycotina</taxon>
        <taxon>Leotiomycetes</taxon>
        <taxon>Helotiales</taxon>
        <taxon>Dermateaceae</taxon>
        <taxon>Coleophoma</taxon>
    </lineage>
</organism>
<dbReference type="EMBL" id="PDLM01000007">
    <property type="protein sequence ID" value="RDW73420.1"/>
    <property type="molecule type" value="Genomic_DNA"/>
</dbReference>
<accession>A0A3D8RHG9</accession>
<feature type="region of interest" description="Disordered" evidence="1">
    <location>
        <begin position="268"/>
        <end position="299"/>
    </location>
</feature>
<dbReference type="PROSITE" id="PS50020">
    <property type="entry name" value="WW_DOMAIN_2"/>
    <property type="match status" value="1"/>
</dbReference>
<reference evidence="3 4" key="1">
    <citation type="journal article" date="2018" name="IMA Fungus">
        <title>IMA Genome-F 9: Draft genome sequence of Annulohypoxylon stygium, Aspergillus mulundensis, Berkeleyomyces basicola (syn. Thielaviopsis basicola), Ceratocystis smalleyi, two Cercospora beticola strains, Coleophoma cylindrospora, Fusarium fracticaudum, Phialophora cf. hyalina, and Morchella septimelata.</title>
        <authorList>
            <person name="Wingfield B.D."/>
            <person name="Bills G.F."/>
            <person name="Dong Y."/>
            <person name="Huang W."/>
            <person name="Nel W.J."/>
            <person name="Swalarsk-Parry B.S."/>
            <person name="Vaghefi N."/>
            <person name="Wilken P.M."/>
            <person name="An Z."/>
            <person name="de Beer Z.W."/>
            <person name="De Vos L."/>
            <person name="Chen L."/>
            <person name="Duong T.A."/>
            <person name="Gao Y."/>
            <person name="Hammerbacher A."/>
            <person name="Kikkert J.R."/>
            <person name="Li Y."/>
            <person name="Li H."/>
            <person name="Li K."/>
            <person name="Li Q."/>
            <person name="Liu X."/>
            <person name="Ma X."/>
            <person name="Naidoo K."/>
            <person name="Pethybridge S.J."/>
            <person name="Sun J."/>
            <person name="Steenkamp E.T."/>
            <person name="van der Nest M.A."/>
            <person name="van Wyk S."/>
            <person name="Wingfield M.J."/>
            <person name="Xiong C."/>
            <person name="Yue Q."/>
            <person name="Zhang X."/>
        </authorList>
    </citation>
    <scope>NUCLEOTIDE SEQUENCE [LARGE SCALE GENOMIC DNA]</scope>
    <source>
        <strain evidence="3 4">BP6252</strain>
    </source>
</reference>
<protein>
    <recommendedName>
        <fullName evidence="2">WW domain-containing protein</fullName>
    </recommendedName>
</protein>
<dbReference type="AlphaFoldDB" id="A0A3D8RHG9"/>
<evidence type="ECO:0000313" key="4">
    <source>
        <dbReference type="Proteomes" id="UP000256645"/>
    </source>
</evidence>
<feature type="compositionally biased region" description="Pro residues" evidence="1">
    <location>
        <begin position="7"/>
        <end position="25"/>
    </location>
</feature>
<comment type="caution">
    <text evidence="3">The sequence shown here is derived from an EMBL/GenBank/DDBJ whole genome shotgun (WGS) entry which is preliminary data.</text>
</comment>
<dbReference type="Gene3D" id="2.20.70.10">
    <property type="match status" value="1"/>
</dbReference>
<dbReference type="OrthoDB" id="3549757at2759"/>
<dbReference type="PANTHER" id="PTHR46411">
    <property type="entry name" value="FAMILY ATPASE, PUTATIVE-RELATED"/>
    <property type="match status" value="1"/>
</dbReference>
<dbReference type="STRING" id="1849047.A0A3D8RHG9"/>
<gene>
    <name evidence="3" type="ORF">BP6252_07327</name>
</gene>
<feature type="domain" description="WW" evidence="2">
    <location>
        <begin position="45"/>
        <end position="79"/>
    </location>
</feature>
<dbReference type="PANTHER" id="PTHR46411:SF2">
    <property type="entry name" value="AAA+ ATPASE DOMAIN-CONTAINING PROTEIN"/>
    <property type="match status" value="1"/>
</dbReference>
<keyword evidence="4" id="KW-1185">Reference proteome</keyword>
<sequence>MRRLRRPPPPPPPPPLPPSLPPPPSQARELPLSTASGDKKANEEGELPSGWEEIIESRTGRTHYLDHNRKIRTTVRPPPAIKSTVSQDFTAGITNAIELNLLNFSGSARRNLRQLTIPDAHPRNIPISRKRPAVFIQSDSSSSPSPSPSPSASPSANISPSQALLLDQPILSVPRLGISDDCSESKQLGHGLGIIVDQRTLELNDTMESTQKAGSSMGGSVHEEAKVNSHSCTAMNTASLKHGLDSVEHEVQGGKRLKATTSVVDISPSPNILDASTAHRRSDEEVNCDSLRKDHKKSDHHKTVHTVLCEESRSGAQIYEDVPKPIHRPGHLLGEKPIFDMKDYLENYPGVAFVAYNEYFCRRGCRGEGNPYRRSKLEIQPAAREQLLKPPSPTSENIAIISPKLRRAIEDIATCSAGSIGTYEFEGFLVFSKPYQFFFHHLSRLGNIANSIDIDNDTSAQVSWLLDYLSVAVGELFDKANDLFARGLVSPECLPLLFCPNELLISKENDIYIAAVLRDWPATDLPIVPSASSLPTEGQNNLNCWTWGPPNSSGMGRRLQILKVERVIRDDKVKITDLLTYPSRFASKKVLDSIKNRGQAFWNLRFPKLVSYSGWDFQLEQNHINTRFMIDYCTYRKLHPFASIFDVTIFAPTPPGYKLIDKRPLNLSIKEDPSDESLMILPPNVHGFDLKEKKWLNLSVDNVKEVEWNTEAFKLLVLPKPTKDLIQALVEIRASKDDMSRMIKRQDIMSGKGQGLIMLLHGGPGTGKTLTAERYVGSVD</sequence>
<feature type="region of interest" description="Disordered" evidence="1">
    <location>
        <begin position="136"/>
        <end position="159"/>
    </location>
</feature>
<dbReference type="InterPro" id="IPR001202">
    <property type="entry name" value="WW_dom"/>
</dbReference>
<evidence type="ECO:0000256" key="1">
    <source>
        <dbReference type="SAM" id="MobiDB-lite"/>
    </source>
</evidence>
<dbReference type="Proteomes" id="UP000256645">
    <property type="component" value="Unassembled WGS sequence"/>
</dbReference>
<proteinExistence type="predicted"/>
<dbReference type="InterPro" id="IPR036020">
    <property type="entry name" value="WW_dom_sf"/>
</dbReference>